<gene>
    <name evidence="8" type="ORF">CSSPJE1EN1_LOCUS26239</name>
</gene>
<comment type="caution">
    <text evidence="8">The sequence shown here is derived from an EMBL/GenBank/DDBJ whole genome shotgun (WGS) entry which is preliminary data.</text>
</comment>
<dbReference type="Pfam" id="PF00067">
    <property type="entry name" value="p450"/>
    <property type="match status" value="1"/>
</dbReference>
<keyword evidence="3 7" id="KW-0479">Metal-binding</keyword>
<sequence>MNKAKLPPGPGGNVLFSSAIKELRTNVLGLIEKQKSQFSDISRIMIGPYYYINIYKPEFIEQIFGDSVLFSKGRENANLKFLLGNGLLTNEGDFWMKQRRLIQPVFHKRRLAGFVQQIIACTGRMMDSWEAQGDGRMDIHAEMTQVTLGIVSQTLLSTDASGDFMNINDALVFLMKGLSTETVRLVRLPYWVPTPYNVQMKKNRAILDKQIYDIIAERRRAGTKHDDLLTMLMEVEDADTAERMTDGQLRDEVITIFLAGHETTANAMSFALYLMAAHPEAARRIAQEVREVKPDQGELTYDDLMKLDYTTRVVKEAMRLYPPAWIIGREATKETVLGDYLIRKGDTLMMFPYLTHRDARYWEDPLTFDPDKFLPERMKDRPRYAYFPFGGGARLCIGNNFAMMEMQIILALICSRFEFSIPEGYKPDIEALVTLRPKGALPIYVRSKRRMN</sequence>
<dbReference type="PANTHER" id="PTHR24291:SF50">
    <property type="entry name" value="BIFUNCTIONAL ALBAFLAVENONE MONOOXYGENASE_TERPENE SYNTHASE"/>
    <property type="match status" value="1"/>
</dbReference>
<dbReference type="Gene3D" id="1.10.630.10">
    <property type="entry name" value="Cytochrome P450"/>
    <property type="match status" value="1"/>
</dbReference>
<evidence type="ECO:0000256" key="7">
    <source>
        <dbReference type="RuleBase" id="RU000461"/>
    </source>
</evidence>
<organism evidence="8 9">
    <name type="scientific">Sphagnum jensenii</name>
    <dbReference type="NCBI Taxonomy" id="128206"/>
    <lineage>
        <taxon>Eukaryota</taxon>
        <taxon>Viridiplantae</taxon>
        <taxon>Streptophyta</taxon>
        <taxon>Embryophyta</taxon>
        <taxon>Bryophyta</taxon>
        <taxon>Sphagnophytina</taxon>
        <taxon>Sphagnopsida</taxon>
        <taxon>Sphagnales</taxon>
        <taxon>Sphagnaceae</taxon>
        <taxon>Sphagnum</taxon>
    </lineage>
</organism>
<dbReference type="PROSITE" id="PS00086">
    <property type="entry name" value="CYTOCHROME_P450"/>
    <property type="match status" value="1"/>
</dbReference>
<keyword evidence="9" id="KW-1185">Reference proteome</keyword>
<accession>A0ABP0VA50</accession>
<evidence type="ECO:0000256" key="6">
    <source>
        <dbReference type="ARBA" id="ARBA00023033"/>
    </source>
</evidence>
<evidence type="ECO:0008006" key="10">
    <source>
        <dbReference type="Google" id="ProtNLM"/>
    </source>
</evidence>
<evidence type="ECO:0000256" key="5">
    <source>
        <dbReference type="ARBA" id="ARBA00023004"/>
    </source>
</evidence>
<name>A0ABP0VA50_9BRYO</name>
<keyword evidence="5 7" id="KW-0408">Iron</keyword>
<dbReference type="SUPFAM" id="SSF48264">
    <property type="entry name" value="Cytochrome P450"/>
    <property type="match status" value="1"/>
</dbReference>
<keyword evidence="4 7" id="KW-0560">Oxidoreductase</keyword>
<comment type="similarity">
    <text evidence="1 7">Belongs to the cytochrome P450 family.</text>
</comment>
<reference evidence="8" key="1">
    <citation type="submission" date="2024-02" db="EMBL/GenBank/DDBJ databases">
        <authorList>
            <consortium name="ELIXIR-Norway"/>
            <consortium name="Elixir Norway"/>
        </authorList>
    </citation>
    <scope>NUCLEOTIDE SEQUENCE</scope>
</reference>
<dbReference type="CDD" id="cd20620">
    <property type="entry name" value="CYP132-like"/>
    <property type="match status" value="1"/>
</dbReference>
<evidence type="ECO:0000256" key="3">
    <source>
        <dbReference type="ARBA" id="ARBA00022723"/>
    </source>
</evidence>
<dbReference type="InterPro" id="IPR002403">
    <property type="entry name" value="Cyt_P450_E_grp-IV"/>
</dbReference>
<dbReference type="PRINTS" id="PR00465">
    <property type="entry name" value="EP450IV"/>
</dbReference>
<dbReference type="InterPro" id="IPR001128">
    <property type="entry name" value="Cyt_P450"/>
</dbReference>
<dbReference type="InterPro" id="IPR036396">
    <property type="entry name" value="Cyt_P450_sf"/>
</dbReference>
<keyword evidence="2 7" id="KW-0349">Heme</keyword>
<dbReference type="PANTHER" id="PTHR24291">
    <property type="entry name" value="CYTOCHROME P450 FAMILY 4"/>
    <property type="match status" value="1"/>
</dbReference>
<dbReference type="Proteomes" id="UP001497444">
    <property type="component" value="Unassembled WGS sequence"/>
</dbReference>
<keyword evidence="6 7" id="KW-0503">Monooxygenase</keyword>
<evidence type="ECO:0000313" key="9">
    <source>
        <dbReference type="Proteomes" id="UP001497444"/>
    </source>
</evidence>
<evidence type="ECO:0000256" key="4">
    <source>
        <dbReference type="ARBA" id="ARBA00023002"/>
    </source>
</evidence>
<evidence type="ECO:0000256" key="1">
    <source>
        <dbReference type="ARBA" id="ARBA00010617"/>
    </source>
</evidence>
<protein>
    <recommendedName>
        <fullName evidence="10">Cytochrome P450</fullName>
    </recommendedName>
</protein>
<dbReference type="PRINTS" id="PR00385">
    <property type="entry name" value="P450"/>
</dbReference>
<dbReference type="EMBL" id="CAXAQS010000256">
    <property type="protein sequence ID" value="CAK9250861.1"/>
    <property type="molecule type" value="Genomic_DNA"/>
</dbReference>
<dbReference type="InterPro" id="IPR050196">
    <property type="entry name" value="Cytochrome_P450_Monoox"/>
</dbReference>
<evidence type="ECO:0000256" key="2">
    <source>
        <dbReference type="ARBA" id="ARBA00022617"/>
    </source>
</evidence>
<evidence type="ECO:0000313" key="8">
    <source>
        <dbReference type="EMBL" id="CAK9250861.1"/>
    </source>
</evidence>
<dbReference type="InterPro" id="IPR017972">
    <property type="entry name" value="Cyt_P450_CS"/>
</dbReference>
<proteinExistence type="inferred from homology"/>